<dbReference type="EMBL" id="HBEG01054863">
    <property type="protein sequence ID" value="CAD8390199.1"/>
    <property type="molecule type" value="Transcribed_RNA"/>
</dbReference>
<sequence>MANKSSLVEQIKAIQRSDPEAKQAWWDYCDQRLGGVKDPNRHDAQVLEEFLSMHGTNVTFDGSGGAGGKSRGGGGYGYGGGYDGGAYGYAQGGWGGYAGGYGASQWTGEGSMATMVKTGQRRSQHWKTAWQAYCSLYGNNYNDPARYDENFLVGFIDYVGQLATADLGHAPAPAAHVVEGPVGTGVKRPLGGGAMGAQPPAKRAAGAGAWGEDDEEKKDLVERIKALQRSDPEAKTAWWRFCDEFQQGVKDPNRHETATLQKFLQGYEE</sequence>
<proteinExistence type="predicted"/>
<evidence type="ECO:0000256" key="1">
    <source>
        <dbReference type="SAM" id="MobiDB-lite"/>
    </source>
</evidence>
<reference evidence="2" key="1">
    <citation type="submission" date="2021-01" db="EMBL/GenBank/DDBJ databases">
        <authorList>
            <person name="Corre E."/>
            <person name="Pelletier E."/>
            <person name="Niang G."/>
            <person name="Scheremetjew M."/>
            <person name="Finn R."/>
            <person name="Kale V."/>
            <person name="Holt S."/>
            <person name="Cochrane G."/>
            <person name="Meng A."/>
            <person name="Brown T."/>
            <person name="Cohen L."/>
        </authorList>
    </citation>
    <scope>NUCLEOTIDE SEQUENCE</scope>
    <source>
        <strain evidence="2">Pbaha01</strain>
    </source>
</reference>
<gene>
    <name evidence="2" type="ORF">PBAH0796_LOCUS33437</name>
</gene>
<organism evidence="2">
    <name type="scientific">Pyrodinium bahamense</name>
    <dbReference type="NCBI Taxonomy" id="73915"/>
    <lineage>
        <taxon>Eukaryota</taxon>
        <taxon>Sar</taxon>
        <taxon>Alveolata</taxon>
        <taxon>Dinophyceae</taxon>
        <taxon>Gonyaulacales</taxon>
        <taxon>Pyrocystaceae</taxon>
        <taxon>Pyrodinium</taxon>
    </lineage>
</organism>
<feature type="region of interest" description="Disordered" evidence="1">
    <location>
        <begin position="193"/>
        <end position="214"/>
    </location>
</feature>
<protein>
    <submittedName>
        <fullName evidence="2">Uncharacterized protein</fullName>
    </submittedName>
</protein>
<name>A0A7S0BCG9_9DINO</name>
<dbReference type="AlphaFoldDB" id="A0A7S0BCG9"/>
<evidence type="ECO:0000313" key="2">
    <source>
        <dbReference type="EMBL" id="CAD8390199.1"/>
    </source>
</evidence>
<accession>A0A7S0BCG9</accession>